<keyword evidence="3" id="KW-1185">Reference proteome</keyword>
<organism evidence="2 3">
    <name type="scientific">Halioglobus maricola</name>
    <dbReference type="NCBI Taxonomy" id="2601894"/>
    <lineage>
        <taxon>Bacteria</taxon>
        <taxon>Pseudomonadati</taxon>
        <taxon>Pseudomonadota</taxon>
        <taxon>Gammaproteobacteria</taxon>
        <taxon>Cellvibrionales</taxon>
        <taxon>Halieaceae</taxon>
        <taxon>Halioglobus</taxon>
    </lineage>
</organism>
<dbReference type="Proteomes" id="UP000326287">
    <property type="component" value="Chromosome"/>
</dbReference>
<feature type="transmembrane region" description="Helical" evidence="1">
    <location>
        <begin position="119"/>
        <end position="141"/>
    </location>
</feature>
<reference evidence="2 3" key="1">
    <citation type="submission" date="2019-02" db="EMBL/GenBank/DDBJ databases">
        <authorList>
            <person name="Li S.-H."/>
        </authorList>
    </citation>
    <scope>NUCLEOTIDE SEQUENCE [LARGE SCALE GENOMIC DNA]</scope>
    <source>
        <strain evidence="2 3">IMCC14385</strain>
    </source>
</reference>
<evidence type="ECO:0000256" key="1">
    <source>
        <dbReference type="SAM" id="Phobius"/>
    </source>
</evidence>
<evidence type="ECO:0000313" key="2">
    <source>
        <dbReference type="EMBL" id="QFU74716.1"/>
    </source>
</evidence>
<proteinExistence type="predicted"/>
<gene>
    <name evidence="2" type="ORF">EY643_03055</name>
</gene>
<dbReference type="KEGG" id="halc:EY643_03055"/>
<dbReference type="RefSeq" id="WP_152660828.1">
    <property type="nucleotide sequence ID" value="NZ_CP036422.1"/>
</dbReference>
<keyword evidence="1" id="KW-0472">Membrane</keyword>
<dbReference type="AlphaFoldDB" id="A0A5P9NGN9"/>
<sequence length="147" mass="15570">MIWSGQASAAAYRTVVDWVPDTTIILGYSGETADGTQYIDFEFDLDAFAGDPATGFDDLDNDVDGLLDAPRASGTAYGTFVNGTSGRISLTRNESGTRILAQSVLSDSFTQSTEELPPAAVPVMPPPWGVGLLLLGLLVLVRRTQLA</sequence>
<evidence type="ECO:0000313" key="3">
    <source>
        <dbReference type="Proteomes" id="UP000326287"/>
    </source>
</evidence>
<dbReference type="EMBL" id="CP036422">
    <property type="protein sequence ID" value="QFU74716.1"/>
    <property type="molecule type" value="Genomic_DNA"/>
</dbReference>
<keyword evidence="1" id="KW-0812">Transmembrane</keyword>
<keyword evidence="1" id="KW-1133">Transmembrane helix</keyword>
<accession>A0A5P9NGN9</accession>
<name>A0A5P9NGN9_9GAMM</name>
<protein>
    <submittedName>
        <fullName evidence="2">Uncharacterized protein</fullName>
    </submittedName>
</protein>